<dbReference type="CDD" id="cd13606">
    <property type="entry name" value="PBP2_ProX_like"/>
    <property type="match status" value="1"/>
</dbReference>
<name>C0VZ66_9ACTO</name>
<evidence type="ECO:0000313" key="2">
    <source>
        <dbReference type="EMBL" id="EEH64719.1"/>
    </source>
</evidence>
<dbReference type="RefSeq" id="WP_006547453.1">
    <property type="nucleotide sequence ID" value="NZ_DS999545.1"/>
</dbReference>
<feature type="domain" description="ABC-type glycine betaine transport system substrate-binding" evidence="1">
    <location>
        <begin position="46"/>
        <end position="305"/>
    </location>
</feature>
<accession>C0VZ66</accession>
<dbReference type="InterPro" id="IPR007210">
    <property type="entry name" value="ABC_Gly_betaine_transp_sub-bd"/>
</dbReference>
<dbReference type="Pfam" id="PF04069">
    <property type="entry name" value="OpuAC"/>
    <property type="match status" value="1"/>
</dbReference>
<dbReference type="STRING" id="525245.HMPREF0044_0456"/>
<dbReference type="EMBL" id="ACFG01000004">
    <property type="protein sequence ID" value="EEH64719.1"/>
    <property type="molecule type" value="Genomic_DNA"/>
</dbReference>
<protein>
    <submittedName>
        <fullName evidence="2">ABC transporter, substrate-binding protein, QAT family</fullName>
    </submittedName>
</protein>
<dbReference type="Gene3D" id="3.40.190.10">
    <property type="entry name" value="Periplasmic binding protein-like II"/>
    <property type="match status" value="1"/>
</dbReference>
<organism evidence="2 3">
    <name type="scientific">Gleimia coleocanis DSM 15436</name>
    <dbReference type="NCBI Taxonomy" id="525245"/>
    <lineage>
        <taxon>Bacteria</taxon>
        <taxon>Bacillati</taxon>
        <taxon>Actinomycetota</taxon>
        <taxon>Actinomycetes</taxon>
        <taxon>Actinomycetales</taxon>
        <taxon>Actinomycetaceae</taxon>
        <taxon>Gleimia</taxon>
    </lineage>
</organism>
<comment type="caution">
    <text evidence="2">The sequence shown here is derived from an EMBL/GenBank/DDBJ whole genome shotgun (WGS) entry which is preliminary data.</text>
</comment>
<proteinExistence type="predicted"/>
<keyword evidence="3" id="KW-1185">Reference proteome</keyword>
<dbReference type="Proteomes" id="UP000010301">
    <property type="component" value="Unassembled WGS sequence"/>
</dbReference>
<dbReference type="OrthoDB" id="9781705at2"/>
<dbReference type="eggNOG" id="COG1732">
    <property type="taxonomic scope" value="Bacteria"/>
</dbReference>
<dbReference type="HOGENOM" id="CLU_038355_1_2_11"/>
<sequence length="307" mass="32759">MEITRRKMLGVSGLVILATGLAACGNSNPLADPNKKKPMADDKNRPLVIGSSKYYSSGIIAEIFAQVLESKGIAVDRQFNIGARAVFLKEFEDGKIDLMPEYAGNLLQYYKADDPAVSTEEIKAALPGALPKGIRVLDLAEATDQDSYCVTDMFSINNGIGSLEDLAKLGRPIRLAGNSELADRPYGPKGLKEKYGLDVELVPVEDGGGPLTVKALKDGTVDIANIFSADPQIDKEGLVPLMDPKHLIVTQNITAIASDRVPAEVGEAVNMVLAKLDQAAILGINSKSVIDQQAAEQIAADWIANNL</sequence>
<dbReference type="PROSITE" id="PS51318">
    <property type="entry name" value="TAT"/>
    <property type="match status" value="1"/>
</dbReference>
<dbReference type="Gene3D" id="3.40.190.120">
    <property type="entry name" value="Osmoprotection protein (prox), domain 2"/>
    <property type="match status" value="1"/>
</dbReference>
<dbReference type="GO" id="GO:0022857">
    <property type="term" value="F:transmembrane transporter activity"/>
    <property type="evidence" value="ECO:0007669"/>
    <property type="project" value="InterPro"/>
</dbReference>
<dbReference type="InterPro" id="IPR006311">
    <property type="entry name" value="TAT_signal"/>
</dbReference>
<reference evidence="2 3" key="1">
    <citation type="submission" date="2009-01" db="EMBL/GenBank/DDBJ databases">
        <authorList>
            <person name="Qin X."/>
            <person name="Bachman B."/>
            <person name="Battles P."/>
            <person name="Bell A."/>
            <person name="Bess C."/>
            <person name="Bickham C."/>
            <person name="Chaboub L."/>
            <person name="Chen D."/>
            <person name="Coyle M."/>
            <person name="Deiros D.R."/>
            <person name="Dinh H."/>
            <person name="Forbes L."/>
            <person name="Fowler G."/>
            <person name="Francisco L."/>
            <person name="Fu Q."/>
            <person name="Gubbala S."/>
            <person name="Hale W."/>
            <person name="Han Y."/>
            <person name="Hemphill L."/>
            <person name="Highlander S.K."/>
            <person name="Hirani K."/>
            <person name="Hogues M."/>
            <person name="Jackson L."/>
            <person name="Jakkamsetti A."/>
            <person name="Javaid M."/>
            <person name="Jiang H."/>
            <person name="Korchina V."/>
            <person name="Kovar C."/>
            <person name="Lara F."/>
            <person name="Lee S."/>
            <person name="Mata R."/>
            <person name="Mathew T."/>
            <person name="Moen C."/>
            <person name="Morales K."/>
            <person name="Munidasa M."/>
            <person name="Nazareth L."/>
            <person name="Ngo R."/>
            <person name="Nguyen L."/>
            <person name="Okwuonu G."/>
            <person name="Ongeri F."/>
            <person name="Patil S."/>
            <person name="Petrosino J."/>
            <person name="Pham C."/>
            <person name="Pham P."/>
            <person name="Pu L.-L."/>
            <person name="Puazo M."/>
            <person name="Raj R."/>
            <person name="Reid J."/>
            <person name="Rouhana J."/>
            <person name="Saada N."/>
            <person name="Shang Y."/>
            <person name="Simmons D."/>
            <person name="Thornton R."/>
            <person name="Warren J."/>
            <person name="Weissenberger G."/>
            <person name="Zhang J."/>
            <person name="Zhang L."/>
            <person name="Zhou C."/>
            <person name="Zhu D."/>
            <person name="Muzny D."/>
            <person name="Worley K."/>
            <person name="Gibbs R."/>
        </authorList>
    </citation>
    <scope>NUCLEOTIDE SEQUENCE [LARGE SCALE GENOMIC DNA]</scope>
    <source>
        <strain evidence="2 3">DSM 15436</strain>
    </source>
</reference>
<dbReference type="SUPFAM" id="SSF53850">
    <property type="entry name" value="Periplasmic binding protein-like II"/>
    <property type="match status" value="1"/>
</dbReference>
<dbReference type="AlphaFoldDB" id="C0VZ66"/>
<dbReference type="PROSITE" id="PS51257">
    <property type="entry name" value="PROKAR_LIPOPROTEIN"/>
    <property type="match status" value="1"/>
</dbReference>
<evidence type="ECO:0000259" key="1">
    <source>
        <dbReference type="Pfam" id="PF04069"/>
    </source>
</evidence>
<evidence type="ECO:0000313" key="3">
    <source>
        <dbReference type="Proteomes" id="UP000010301"/>
    </source>
</evidence>
<gene>
    <name evidence="2" type="ORF">HMPREF0044_0456</name>
</gene>
<dbReference type="GO" id="GO:0043190">
    <property type="term" value="C:ATP-binding cassette (ABC) transporter complex"/>
    <property type="evidence" value="ECO:0007669"/>
    <property type="project" value="InterPro"/>
</dbReference>